<protein>
    <submittedName>
        <fullName evidence="1">Cyclase family protein</fullName>
    </submittedName>
</protein>
<accession>A0A5C2H674</accession>
<gene>
    <name evidence="1" type="ORF">C6Y53_19770</name>
</gene>
<name>A0A5C2H674_9RHOB</name>
<dbReference type="GO" id="GO:0019441">
    <property type="term" value="P:L-tryptophan catabolic process to kynurenine"/>
    <property type="evidence" value="ECO:0007669"/>
    <property type="project" value="InterPro"/>
</dbReference>
<keyword evidence="2" id="KW-1185">Reference proteome</keyword>
<dbReference type="EMBL" id="CP043619">
    <property type="protein sequence ID" value="QEP30452.1"/>
    <property type="molecule type" value="Genomic_DNA"/>
</dbReference>
<keyword evidence="1" id="KW-0614">Plasmid</keyword>
<dbReference type="AlphaFoldDB" id="A0A5C2H674"/>
<evidence type="ECO:0000313" key="2">
    <source>
        <dbReference type="Proteomes" id="UP000237655"/>
    </source>
</evidence>
<dbReference type="InterPro" id="IPR037175">
    <property type="entry name" value="KFase_sf"/>
</dbReference>
<evidence type="ECO:0000313" key="1">
    <source>
        <dbReference type="EMBL" id="QEP30452.1"/>
    </source>
</evidence>
<geneLocation type="plasmid" evidence="1 2">
    <name>p1</name>
</geneLocation>
<dbReference type="PANTHER" id="PTHR31118">
    <property type="entry name" value="CYCLASE-LIKE PROTEIN 2"/>
    <property type="match status" value="1"/>
</dbReference>
<organism evidence="1 2">
    <name type="scientific">Pukyongiella litopenaei</name>
    <dbReference type="NCBI Taxonomy" id="2605946"/>
    <lineage>
        <taxon>Bacteria</taxon>
        <taxon>Pseudomonadati</taxon>
        <taxon>Pseudomonadota</taxon>
        <taxon>Alphaproteobacteria</taxon>
        <taxon>Rhodobacterales</taxon>
        <taxon>Paracoccaceae</taxon>
        <taxon>Pukyongiella</taxon>
    </lineage>
</organism>
<dbReference type="GO" id="GO:0004061">
    <property type="term" value="F:arylformamidase activity"/>
    <property type="evidence" value="ECO:0007669"/>
    <property type="project" value="InterPro"/>
</dbReference>
<dbReference type="Gene3D" id="3.50.30.50">
    <property type="entry name" value="Putative cyclase"/>
    <property type="match status" value="1"/>
</dbReference>
<dbReference type="RefSeq" id="WP_149615667.1">
    <property type="nucleotide sequence ID" value="NZ_CP043619.1"/>
</dbReference>
<dbReference type="Pfam" id="PF04199">
    <property type="entry name" value="Cyclase"/>
    <property type="match status" value="1"/>
</dbReference>
<dbReference type="PANTHER" id="PTHR31118:SF12">
    <property type="entry name" value="CYCLASE-LIKE PROTEIN 2"/>
    <property type="match status" value="1"/>
</dbReference>
<proteinExistence type="predicted"/>
<dbReference type="SUPFAM" id="SSF102198">
    <property type="entry name" value="Putative cyclase"/>
    <property type="match status" value="1"/>
</dbReference>
<dbReference type="Proteomes" id="UP000237655">
    <property type="component" value="Plasmid p1"/>
</dbReference>
<dbReference type="InterPro" id="IPR007325">
    <property type="entry name" value="KFase/CYL"/>
</dbReference>
<dbReference type="KEGG" id="thas:C6Y53_19770"/>
<reference evidence="1 2" key="1">
    <citation type="submission" date="2019-09" db="EMBL/GenBank/DDBJ databases">
        <title>Novel bacterium SH-1.</title>
        <authorList>
            <person name="Kim Y.-S."/>
            <person name="Kim K.-H."/>
        </authorList>
    </citation>
    <scope>NUCLEOTIDE SEQUENCE [LARGE SCALE GENOMIC DNA]</scope>
    <source>
        <strain evidence="1 2">SH-1</strain>
        <plasmid evidence="1 2">p1</plasmid>
    </source>
</reference>
<sequence length="260" mass="28474">MTQSVQHILAEALATGALRIVDLTHTLSPDFPTLVLPPEFAQATPVKIERLARYDAAGPSWYWNKLTFSEHTGTHFDAPAHWVTGRDLPRNTVDTMPLDPMIRPACIIDCSRESAADPNYLLTVDDLLKWEEVNGKIPAGWWVLMRTDWYKKSGAEYANLKDDGAHTPGPTEEAIRWLIKERDIIGFGTETIGTDAGLAGNFSLPFPAHNLLHGAGKYGLQCLTNLDKLPVKGTIIVSAPLKVLEGSGSPLRVLALADAE</sequence>